<evidence type="ECO:0000313" key="5">
    <source>
        <dbReference type="EMBL" id="EEQ92758.1"/>
    </source>
</evidence>
<evidence type="ECO:0000259" key="4">
    <source>
        <dbReference type="PROSITE" id="PS51186"/>
    </source>
</evidence>
<name>C4WR04_9HYPH</name>
<dbReference type="EMBL" id="ACQA01000003">
    <property type="protein sequence ID" value="EEQ92758.1"/>
    <property type="molecule type" value="Genomic_DNA"/>
</dbReference>
<reference evidence="5 6" key="1">
    <citation type="submission" date="2009-05" db="EMBL/GenBank/DDBJ databases">
        <authorList>
            <person name="Setubal J.C."/>
            <person name="Boyle S."/>
            <person name="Crasta O.R."/>
            <person name="Gillespie J.J."/>
            <person name="Kenyon R.W."/>
            <person name="Lu J."/>
            <person name="Mane S."/>
            <person name="Nagrani S."/>
            <person name="Shallom J.M."/>
            <person name="Shallom S."/>
            <person name="Shukla M."/>
            <person name="Snyder E.E."/>
            <person name="Sobral B.W."/>
            <person name="Wattam A.R."/>
            <person name="Will R."/>
            <person name="Williams K."/>
            <person name="Yoo H."/>
            <person name="Munk C."/>
            <person name="Tapia R."/>
            <person name="Green L."/>
            <person name="Rogers Y."/>
            <person name="Detter J.C."/>
            <person name="Bruce D."/>
            <person name="Brettin T.S."/>
            <person name="Tsolis R."/>
        </authorList>
    </citation>
    <scope>NUCLEOTIDE SEQUENCE [LARGE SCALE GENOMIC DNA]</scope>
    <source>
        <strain evidence="5 6">LMG 3301</strain>
    </source>
</reference>
<keyword evidence="2" id="KW-0012">Acyltransferase</keyword>
<evidence type="ECO:0000256" key="2">
    <source>
        <dbReference type="ARBA" id="ARBA00023315"/>
    </source>
</evidence>
<dbReference type="InterPro" id="IPR016181">
    <property type="entry name" value="Acyl_CoA_acyltransferase"/>
</dbReference>
<gene>
    <name evidence="5" type="ORF">OINT_4000004</name>
</gene>
<dbReference type="Pfam" id="PF13302">
    <property type="entry name" value="Acetyltransf_3"/>
    <property type="match status" value="1"/>
</dbReference>
<feature type="domain" description="N-acetyltransferase" evidence="4">
    <location>
        <begin position="42"/>
        <end position="214"/>
    </location>
</feature>
<accession>C4WR04</accession>
<dbReference type="InterPro" id="IPR051531">
    <property type="entry name" value="N-acetyltransferase"/>
</dbReference>
<evidence type="ECO:0000256" key="1">
    <source>
        <dbReference type="ARBA" id="ARBA00022679"/>
    </source>
</evidence>
<comment type="caution">
    <text evidence="5">The sequence shown here is derived from an EMBL/GenBank/DDBJ whole genome shotgun (WGS) entry which is preliminary data.</text>
</comment>
<dbReference type="SUPFAM" id="SSF55729">
    <property type="entry name" value="Acyl-CoA N-acyltransferases (Nat)"/>
    <property type="match status" value="1"/>
</dbReference>
<protein>
    <submittedName>
        <fullName evidence="5">GNAT family acetyltransferase</fullName>
    </submittedName>
</protein>
<sequence>MFSLLPTSPGSFHCQLFPAFVKSRGQQPSIEMRRTMLETERLIMRPWQDSDAASLYKYASDDRVGPIAGWPVHQSEEESLEIIRTVFSHPEVYAVTLKEDNVAIGMVGLLIGKDSNFDIAANEAEVAYWIGVPFWGKGLIPEAVKELMRHAFEDLKMAALWCGYFAENEQSFKAQAKCGFKHHHTEEKQFNQFMNDHRVEHISHIGLDEWLDLQK</sequence>
<dbReference type="AlphaFoldDB" id="C4WR04"/>
<dbReference type="PANTHER" id="PTHR43792:SF8">
    <property type="entry name" value="[RIBOSOMAL PROTEIN US5]-ALANINE N-ACETYLTRANSFERASE"/>
    <property type="match status" value="1"/>
</dbReference>
<dbReference type="Gene3D" id="3.40.630.30">
    <property type="match status" value="1"/>
</dbReference>
<proteinExistence type="inferred from homology"/>
<evidence type="ECO:0000313" key="6">
    <source>
        <dbReference type="Proteomes" id="UP000004386"/>
    </source>
</evidence>
<dbReference type="PROSITE" id="PS51186">
    <property type="entry name" value="GNAT"/>
    <property type="match status" value="1"/>
</dbReference>
<dbReference type="PANTHER" id="PTHR43792">
    <property type="entry name" value="GNAT FAMILY, PUTATIVE (AFU_ORTHOLOGUE AFUA_3G00765)-RELATED-RELATED"/>
    <property type="match status" value="1"/>
</dbReference>
<keyword evidence="1 5" id="KW-0808">Transferase</keyword>
<evidence type="ECO:0000256" key="3">
    <source>
        <dbReference type="ARBA" id="ARBA00038502"/>
    </source>
</evidence>
<organism evidence="5 6">
    <name type="scientific">Brucella intermedia LMG 3301</name>
    <dbReference type="NCBI Taxonomy" id="641118"/>
    <lineage>
        <taxon>Bacteria</taxon>
        <taxon>Pseudomonadati</taxon>
        <taxon>Pseudomonadota</taxon>
        <taxon>Alphaproteobacteria</taxon>
        <taxon>Hyphomicrobiales</taxon>
        <taxon>Brucellaceae</taxon>
        <taxon>Brucella/Ochrobactrum group</taxon>
        <taxon>Brucella</taxon>
    </lineage>
</organism>
<dbReference type="InterPro" id="IPR000182">
    <property type="entry name" value="GNAT_dom"/>
</dbReference>
<dbReference type="Proteomes" id="UP000004386">
    <property type="component" value="Unassembled WGS sequence"/>
</dbReference>
<dbReference type="HOGENOM" id="CLU_013985_3_6_5"/>
<dbReference type="GO" id="GO:0016747">
    <property type="term" value="F:acyltransferase activity, transferring groups other than amino-acyl groups"/>
    <property type="evidence" value="ECO:0007669"/>
    <property type="project" value="InterPro"/>
</dbReference>
<comment type="similarity">
    <text evidence="3">Belongs to the acetyltransferase family. RimJ subfamily.</text>
</comment>